<accession>A0A6I3IY51</accession>
<dbReference type="GO" id="GO:0009002">
    <property type="term" value="F:serine-type D-Ala-D-Ala carboxypeptidase activity"/>
    <property type="evidence" value="ECO:0007669"/>
    <property type="project" value="UniProtKB-EC"/>
</dbReference>
<evidence type="ECO:0000313" key="5">
    <source>
        <dbReference type="Proteomes" id="UP000433406"/>
    </source>
</evidence>
<feature type="transmembrane region" description="Helical" evidence="3">
    <location>
        <begin position="24"/>
        <end position="43"/>
    </location>
</feature>
<keyword evidence="5" id="KW-1185">Reference proteome</keyword>
<reference evidence="4 5" key="1">
    <citation type="submission" date="2019-10" db="EMBL/GenBank/DDBJ databases">
        <title>Nocardioides novel species isolated from the excrement of Marmot.</title>
        <authorList>
            <person name="Zhang G."/>
        </authorList>
    </citation>
    <scope>NUCLEOTIDE SEQUENCE [LARGE SCALE GENOMIC DNA]</scope>
    <source>
        <strain evidence="5">zg-579</strain>
    </source>
</reference>
<dbReference type="Pfam" id="PF02113">
    <property type="entry name" value="Peptidase_S13"/>
    <property type="match status" value="2"/>
</dbReference>
<sequence length="493" mass="50996">MGPDAHPEGGNVARRDVRHGRRRARLLPLVLLLCLVVAAAAVWRYDVLDRWLDPAAPTDPSAIAPPEELSLPPVVDPSAVAEEPAGGPVAAQAVRRAIAPALRDEDLGPHVVAAVGELDGTGVLARIGPKGPLPVPASTTKVVTAVAALLAMDPDTTFSTSVVEDGPRGIVLVGGGDPLLASEPTRAGGDEDRAVWPDRADVRTLARETAAALKAEGRTRVRVGYDTSLFSGPADNPRWRADYVPDGVVSPTTSLWVDEGRPAEGFGRVADPALTAATVFAGELSRRGIQVVGVPRERAAPDGATELASVTGAPLSQIVEHVLAVSDNEAAEVLLRHVGLATEGVGSVEAGRRGVVRLLGEAGVDLGRTRLWDGSGLSRQNRMEPAALLDVLRLAASEEHPELRAALTGLPVAGFTGSLTDRFDTGAPEGRGRVRAKTGTLTGVTSLAGLAVDRAGRTMVFAMFADKVPVEDTLGARDAMDAAAAALGACRCG</sequence>
<keyword evidence="4" id="KW-0121">Carboxypeptidase</keyword>
<keyword evidence="3" id="KW-1133">Transmembrane helix</keyword>
<keyword evidence="3" id="KW-0812">Transmembrane</keyword>
<evidence type="ECO:0000256" key="3">
    <source>
        <dbReference type="SAM" id="Phobius"/>
    </source>
</evidence>
<evidence type="ECO:0000256" key="1">
    <source>
        <dbReference type="ARBA" id="ARBA00006096"/>
    </source>
</evidence>
<evidence type="ECO:0000256" key="2">
    <source>
        <dbReference type="ARBA" id="ARBA00022801"/>
    </source>
</evidence>
<dbReference type="GO" id="GO:0006508">
    <property type="term" value="P:proteolysis"/>
    <property type="evidence" value="ECO:0007669"/>
    <property type="project" value="InterPro"/>
</dbReference>
<comment type="similarity">
    <text evidence="1">Belongs to the peptidase S13 family.</text>
</comment>
<dbReference type="AlphaFoldDB" id="A0A6I3IY51"/>
<keyword evidence="2 4" id="KW-0378">Hydrolase</keyword>
<dbReference type="EMBL" id="WLCI01000002">
    <property type="protein sequence ID" value="MTB93581.1"/>
    <property type="molecule type" value="Genomic_DNA"/>
</dbReference>
<gene>
    <name evidence="4" type="primary">dacB</name>
    <name evidence="4" type="ORF">GGQ22_00655</name>
</gene>
<keyword evidence="4" id="KW-0645">Protease</keyword>
<evidence type="ECO:0000313" key="4">
    <source>
        <dbReference type="EMBL" id="MTB93581.1"/>
    </source>
</evidence>
<organism evidence="4 5">
    <name type="scientific">Nocardioides marmotae</name>
    <dbReference type="NCBI Taxonomy" id="2663857"/>
    <lineage>
        <taxon>Bacteria</taxon>
        <taxon>Bacillati</taxon>
        <taxon>Actinomycetota</taxon>
        <taxon>Actinomycetes</taxon>
        <taxon>Propionibacteriales</taxon>
        <taxon>Nocardioidaceae</taxon>
        <taxon>Nocardioides</taxon>
    </lineage>
</organism>
<dbReference type="InterPro" id="IPR012338">
    <property type="entry name" value="Beta-lactam/transpept-like"/>
</dbReference>
<dbReference type="EC" id="3.4.16.4" evidence="4"/>
<protein>
    <submittedName>
        <fullName evidence="4">D-alanyl-D-alanine carboxypeptidase/D-alanyl-D-alanine-endopeptidase</fullName>
        <ecNumber evidence="4">3.4.16.4</ecNumber>
    </submittedName>
</protein>
<comment type="caution">
    <text evidence="4">The sequence shown here is derived from an EMBL/GenBank/DDBJ whole genome shotgun (WGS) entry which is preliminary data.</text>
</comment>
<dbReference type="SUPFAM" id="SSF56601">
    <property type="entry name" value="beta-lactamase/transpeptidase-like"/>
    <property type="match status" value="1"/>
</dbReference>
<dbReference type="GO" id="GO:0000270">
    <property type="term" value="P:peptidoglycan metabolic process"/>
    <property type="evidence" value="ECO:0007669"/>
    <property type="project" value="TreeGrafter"/>
</dbReference>
<dbReference type="PRINTS" id="PR00922">
    <property type="entry name" value="DADACBPTASE3"/>
</dbReference>
<keyword evidence="3" id="KW-0472">Membrane</keyword>
<dbReference type="NCBIfam" id="TIGR00666">
    <property type="entry name" value="PBP4"/>
    <property type="match status" value="1"/>
</dbReference>
<dbReference type="Gene3D" id="3.40.710.10">
    <property type="entry name" value="DD-peptidase/beta-lactamase superfamily"/>
    <property type="match status" value="1"/>
</dbReference>
<dbReference type="Proteomes" id="UP000433406">
    <property type="component" value="Unassembled WGS sequence"/>
</dbReference>
<dbReference type="InterPro" id="IPR000667">
    <property type="entry name" value="Peptidase_S13"/>
</dbReference>
<dbReference type="PANTHER" id="PTHR30023:SF0">
    <property type="entry name" value="PENICILLIN-SENSITIVE CARBOXYPEPTIDASE A"/>
    <property type="match status" value="1"/>
</dbReference>
<name>A0A6I3IY51_9ACTN</name>
<proteinExistence type="inferred from homology"/>
<dbReference type="Gene3D" id="3.50.80.20">
    <property type="entry name" value="D-Ala-D-Ala carboxypeptidase C, peptidase S13"/>
    <property type="match status" value="1"/>
</dbReference>
<dbReference type="PANTHER" id="PTHR30023">
    <property type="entry name" value="D-ALANYL-D-ALANINE CARBOXYPEPTIDASE"/>
    <property type="match status" value="1"/>
</dbReference>